<dbReference type="Proteomes" id="UP000018418">
    <property type="component" value="Unassembled WGS sequence"/>
</dbReference>
<dbReference type="AlphaFoldDB" id="V2UEN8"/>
<protein>
    <recommendedName>
        <fullName evidence="4">SPOR domain-containing protein</fullName>
    </recommendedName>
</protein>
<dbReference type="GO" id="GO:0042834">
    <property type="term" value="F:peptidoglycan binding"/>
    <property type="evidence" value="ECO:0007669"/>
    <property type="project" value="InterPro"/>
</dbReference>
<proteinExistence type="predicted"/>
<keyword evidence="3" id="KW-1185">Reference proteome</keyword>
<dbReference type="HOGENOM" id="CLU_082933_0_0_6"/>
<dbReference type="InterPro" id="IPR036680">
    <property type="entry name" value="SPOR-like_sf"/>
</dbReference>
<keyword evidence="1" id="KW-1133">Transmembrane helix</keyword>
<keyword evidence="1" id="KW-0812">Transmembrane</keyword>
<comment type="caution">
    <text evidence="2">The sequence shown here is derived from an EMBL/GenBank/DDBJ whole genome shotgun (WGS) entry which is preliminary data.</text>
</comment>
<evidence type="ECO:0000256" key="1">
    <source>
        <dbReference type="SAM" id="Phobius"/>
    </source>
</evidence>
<dbReference type="OrthoDB" id="6655985at2"/>
<evidence type="ECO:0008006" key="4">
    <source>
        <dbReference type="Google" id="ProtNLM"/>
    </source>
</evidence>
<dbReference type="PATRIC" id="fig|1341683.3.peg.151"/>
<gene>
    <name evidence="2" type="ORF">P255_00153</name>
</gene>
<reference evidence="2 3" key="1">
    <citation type="submission" date="2013-10" db="EMBL/GenBank/DDBJ databases">
        <title>The Genome Sequence of Acinetobacter brisouii CIP 110357.</title>
        <authorList>
            <consortium name="The Broad Institute Genomics Platform"/>
            <consortium name="The Broad Institute Genome Sequencing Center for Infectious Disease"/>
            <person name="Cerqueira G."/>
            <person name="Feldgarden M."/>
            <person name="Courvalin P."/>
            <person name="Grillot-Courvalin C."/>
            <person name="Clermont D."/>
            <person name="Rocha E."/>
            <person name="Yoon E.-J."/>
            <person name="Nemec A."/>
            <person name="Young S.K."/>
            <person name="Zeng Q."/>
            <person name="Gargeya S."/>
            <person name="Fitzgerald M."/>
            <person name="Abouelleil A."/>
            <person name="Alvarado L."/>
            <person name="Berlin A.M."/>
            <person name="Chapman S.B."/>
            <person name="Gainer-Dewar J."/>
            <person name="Goldberg J."/>
            <person name="Gnerre S."/>
            <person name="Griggs A."/>
            <person name="Gujja S."/>
            <person name="Hansen M."/>
            <person name="Howarth C."/>
            <person name="Imamovic A."/>
            <person name="Ireland A."/>
            <person name="Larimer J."/>
            <person name="McCowan C."/>
            <person name="Murphy C."/>
            <person name="Pearson M."/>
            <person name="Poon T.W."/>
            <person name="Priest M."/>
            <person name="Roberts A."/>
            <person name="Saif S."/>
            <person name="Shea T."/>
            <person name="Sykes S."/>
            <person name="Wortman J."/>
            <person name="Nusbaum C."/>
            <person name="Birren B."/>
        </authorList>
    </citation>
    <scope>NUCLEOTIDE SEQUENCE [LARGE SCALE GENOMIC DNA]</scope>
    <source>
        <strain evidence="2 3">CIP 110357</strain>
    </source>
</reference>
<name>V2UEN8_9GAMM</name>
<keyword evidence="1" id="KW-0472">Membrane</keyword>
<accession>V2UEN8</accession>
<organism evidence="2 3">
    <name type="scientific">Acinetobacter brisouii CIP 110357</name>
    <dbReference type="NCBI Taxonomy" id="1341683"/>
    <lineage>
        <taxon>Bacteria</taxon>
        <taxon>Pseudomonadati</taxon>
        <taxon>Pseudomonadota</taxon>
        <taxon>Gammaproteobacteria</taxon>
        <taxon>Moraxellales</taxon>
        <taxon>Moraxellaceae</taxon>
        <taxon>Acinetobacter</taxon>
    </lineage>
</organism>
<dbReference type="EMBL" id="AYEU01000001">
    <property type="protein sequence ID" value="ESK53043.1"/>
    <property type="molecule type" value="Genomic_DNA"/>
</dbReference>
<evidence type="ECO:0000313" key="3">
    <source>
        <dbReference type="Proteomes" id="UP000018418"/>
    </source>
</evidence>
<sequence>MLQQHPVETTIIRRILLIGGGVCLVVAGACLFLINTQPLKQASTTPVEEDIQPQFQAEKLSTIPNLGVMVNEVRPLQQTTRVVASGQHSAEFRGTRFLQENLNNNSLELFITSKEEIILDFLDKRADRNKFMYLRLAAEHQPERYVLLYGVYTGEADAEQQLQSLNLGLPKSIHPKIVQFKDYTDLVNDMGAEELSNQKLYSIELKPAVIPPPAIVPKTSSASVVAPVSHALQTTITRHDRDGNVVSVTQSAGLEASVPR</sequence>
<dbReference type="STRING" id="396323.VH98_01090"/>
<feature type="transmembrane region" description="Helical" evidence="1">
    <location>
        <begin position="12"/>
        <end position="34"/>
    </location>
</feature>
<dbReference type="Gene3D" id="3.30.70.1070">
    <property type="entry name" value="Sporulation related repeat"/>
    <property type="match status" value="1"/>
</dbReference>
<dbReference type="RefSeq" id="WP_004899024.1">
    <property type="nucleotide sequence ID" value="NZ_BBTI01000003.1"/>
</dbReference>
<evidence type="ECO:0000313" key="2">
    <source>
        <dbReference type="EMBL" id="ESK53043.1"/>
    </source>
</evidence>